<dbReference type="InterPro" id="IPR003692">
    <property type="entry name" value="Hydantoinase_B"/>
</dbReference>
<dbReference type="InterPro" id="IPR045079">
    <property type="entry name" value="Oxoprolinase-like"/>
</dbReference>
<evidence type="ECO:0000313" key="5">
    <source>
        <dbReference type="EMBL" id="OSM05135.1"/>
    </source>
</evidence>
<dbReference type="Pfam" id="PF01968">
    <property type="entry name" value="Hydantoinase_A"/>
    <property type="match status" value="1"/>
</dbReference>
<dbReference type="PANTHER" id="PTHR11365:SF23">
    <property type="entry name" value="HYPOTHETICAL 5-OXOPROLINASE (EUROFUNG)-RELATED"/>
    <property type="match status" value="1"/>
</dbReference>
<evidence type="ECO:0000259" key="2">
    <source>
        <dbReference type="Pfam" id="PF01968"/>
    </source>
</evidence>
<feature type="domain" description="Hydantoinase/oxoprolinase N-terminal" evidence="4">
    <location>
        <begin position="2"/>
        <end position="175"/>
    </location>
</feature>
<proteinExistence type="inferred from homology"/>
<organism evidence="5 6">
    <name type="scientific">Magnetofaba australis IT-1</name>
    <dbReference type="NCBI Taxonomy" id="1434232"/>
    <lineage>
        <taxon>Bacteria</taxon>
        <taxon>Pseudomonadati</taxon>
        <taxon>Pseudomonadota</taxon>
        <taxon>Magnetococcia</taxon>
        <taxon>Magnetococcales</taxon>
        <taxon>Magnetococcaceae</taxon>
        <taxon>Magnetofaba</taxon>
    </lineage>
</organism>
<dbReference type="AlphaFoldDB" id="A0A1Y2K8L2"/>
<name>A0A1Y2K8L2_9PROT</name>
<evidence type="ECO:0000256" key="1">
    <source>
        <dbReference type="ARBA" id="ARBA00010403"/>
    </source>
</evidence>
<dbReference type="GO" id="GO:0006749">
    <property type="term" value="P:glutathione metabolic process"/>
    <property type="evidence" value="ECO:0007669"/>
    <property type="project" value="TreeGrafter"/>
</dbReference>
<dbReference type="InterPro" id="IPR002821">
    <property type="entry name" value="Hydantoinase_A"/>
</dbReference>
<evidence type="ECO:0000259" key="3">
    <source>
        <dbReference type="Pfam" id="PF02538"/>
    </source>
</evidence>
<reference evidence="5 6" key="1">
    <citation type="journal article" date="2016" name="BMC Genomics">
        <title>Combined genomic and structural analyses of a cultured magnetotactic bacterium reveals its niche adaptation to a dynamic environment.</title>
        <authorList>
            <person name="Araujo A.C."/>
            <person name="Morillo V."/>
            <person name="Cypriano J."/>
            <person name="Teixeira L.C."/>
            <person name="Leao P."/>
            <person name="Lyra S."/>
            <person name="Almeida L.G."/>
            <person name="Bazylinski D.A."/>
            <person name="Vasconcellos A.T."/>
            <person name="Abreu F."/>
            <person name="Lins U."/>
        </authorList>
    </citation>
    <scope>NUCLEOTIDE SEQUENCE [LARGE SCALE GENOMIC DNA]</scope>
    <source>
        <strain evidence="5 6">IT-1</strain>
    </source>
</reference>
<keyword evidence="6" id="KW-1185">Reference proteome</keyword>
<gene>
    <name evidence="5" type="ORF">MAIT1_03287</name>
</gene>
<comment type="similarity">
    <text evidence="1">Belongs to the oxoprolinase family.</text>
</comment>
<dbReference type="Pfam" id="PF02538">
    <property type="entry name" value="Hydantoinase_B"/>
    <property type="match status" value="1"/>
</dbReference>
<protein>
    <submittedName>
        <fullName evidence="5">Putative 5-oxoprolinase</fullName>
    </submittedName>
</protein>
<dbReference type="STRING" id="1434232.MAIT1_03287"/>
<sequence>MDRGGTFTDLTAQAPDGTRHALKLLSDSNQYDNAAIEAIRRILDLPPGVTLPAERIASIRLGSTVATNALLERKGAPVGLLITRGFRDLLEIGDQRRPELFALDIRKPENLYCAVAEANERMGPDGAIEQALDPAQIRAALTQLKHDGARAVAIAFLHAWDNPTHEQEAARIAQEFDFDQISLSSETLRVISLTGRGQTTLVDAYLSPVLRDYIDTVRRWTGDIPVHFMSSAGALLPPAGFTGKDAILSGPAGGVLAVAHLRAQLGDEQAIGLDMGGTSTDVCRVGPAGLERTLSAETAGIRYQAPMLRIETVAAGGGSIIDFDGGKLTVGPESAGSSPGPACYGWGGPLAITDANVLLGRVRPQRFPHLFGAHHNGPLDTAASAAGFAALAARVEAATGARHTPQSLALGALRVANETMCQPIRALSVAQGYDLRRHTLVCFGGAGAQHACGVARLLNIPTVRIHPLAGVMSAYGIAMTPHRRHATRSLILPITTKSVQRAQMTVDQMLEQLRADLLADLRHAEPVEPDRIVSAAKAGIRARGADQPLWVAFSAQESVLRQRFVEAHMALYGFHPGEELEFSALEAEVTWRNDAVTESRVATDGGDGAQARTSQSVEPLERAPVWFDGADAPLETPIYARDALPLSSPILGPALISEPNSVIVVEPDFSATRDAQGVVTLHRVDDSGANREDFDPTDPITVALFNHRFMGIAERMGNTLAGAAHSINMRERHDFSCAIFDAHGALIANAPHVPVHLGAMGATVRHLISTKSASLRAGDVYASNDPRCGGSHLPDITVMTPIFPEGAQDARDLKPHLFVATRGHHADIGGTTPGSMPPFAQTLAEEGVVLSNMLIVRGGVFRHEAVLNALASGPYPARNPQERLSDLRSQIAANATGVVELNELCREYGVDRIHACMDAMRHNAMRAMAQALEQVLGDRESWVGERQDAMDDGAIIQARIEIARRFDGLPRAMVDLRGCGPTHSGNLNAPMAVTQAAILYAFRCLIDHPIPLNDGCLALLDIAVDADSLVNPAPQAAVSGGNVETSQRIVDVLLGALGVAAASQGTMNNLLLGDPDGETGQYYETIAGGSGATAQANGASGVQVHMTNTRITDPEILERRFAQLRLTAFRLRTGSGGAGAQRGGEGVERELRFLAPMQVTVVSERRERAPFGLHGGDAGACGENTRIKANGQEETLPGRFVLRFEAGESLRIRTPGGGGYGAD</sequence>
<dbReference type="Proteomes" id="UP000194003">
    <property type="component" value="Unassembled WGS sequence"/>
</dbReference>
<comment type="caution">
    <text evidence="5">The sequence shown here is derived from an EMBL/GenBank/DDBJ whole genome shotgun (WGS) entry which is preliminary data.</text>
</comment>
<evidence type="ECO:0000259" key="4">
    <source>
        <dbReference type="Pfam" id="PF05378"/>
    </source>
</evidence>
<accession>A0A1Y2K8L2</accession>
<dbReference type="GO" id="GO:0017168">
    <property type="term" value="F:5-oxoprolinase (ATP-hydrolyzing) activity"/>
    <property type="evidence" value="ECO:0007669"/>
    <property type="project" value="TreeGrafter"/>
</dbReference>
<dbReference type="PANTHER" id="PTHR11365">
    <property type="entry name" value="5-OXOPROLINASE RELATED"/>
    <property type="match status" value="1"/>
</dbReference>
<dbReference type="InterPro" id="IPR008040">
    <property type="entry name" value="Hydant_A_N"/>
</dbReference>
<dbReference type="GO" id="GO:0005829">
    <property type="term" value="C:cytosol"/>
    <property type="evidence" value="ECO:0007669"/>
    <property type="project" value="TreeGrafter"/>
</dbReference>
<evidence type="ECO:0000313" key="6">
    <source>
        <dbReference type="Proteomes" id="UP000194003"/>
    </source>
</evidence>
<feature type="domain" description="Hydantoinase B/oxoprolinase" evidence="3">
    <location>
        <begin position="698"/>
        <end position="1222"/>
    </location>
</feature>
<feature type="domain" description="Hydantoinase A/oxoprolinase" evidence="2">
    <location>
        <begin position="196"/>
        <end position="479"/>
    </location>
</feature>
<dbReference type="Pfam" id="PF05378">
    <property type="entry name" value="Hydant_A_N"/>
    <property type="match status" value="1"/>
</dbReference>
<dbReference type="EMBL" id="LVJN01000018">
    <property type="protein sequence ID" value="OSM05135.1"/>
    <property type="molecule type" value="Genomic_DNA"/>
</dbReference>